<dbReference type="InterPro" id="IPR029411">
    <property type="entry name" value="RG-lyase_III"/>
</dbReference>
<organism evidence="13 14">
    <name type="scientific">Mycena citricolor</name>
    <dbReference type="NCBI Taxonomy" id="2018698"/>
    <lineage>
        <taxon>Eukaryota</taxon>
        <taxon>Fungi</taxon>
        <taxon>Dikarya</taxon>
        <taxon>Basidiomycota</taxon>
        <taxon>Agaricomycotina</taxon>
        <taxon>Agaricomycetes</taxon>
        <taxon>Agaricomycetidae</taxon>
        <taxon>Agaricales</taxon>
        <taxon>Marasmiineae</taxon>
        <taxon>Mycenaceae</taxon>
        <taxon>Mycena</taxon>
    </lineage>
</organism>
<keyword evidence="8" id="KW-0119">Carbohydrate metabolism</keyword>
<evidence type="ECO:0000256" key="4">
    <source>
        <dbReference type="ARBA" id="ARBA00012437"/>
    </source>
</evidence>
<dbReference type="CDD" id="cd10317">
    <property type="entry name" value="RGL4_C"/>
    <property type="match status" value="1"/>
</dbReference>
<feature type="domain" description="Rhamnogalacturonan lyase" evidence="12">
    <location>
        <begin position="318"/>
        <end position="377"/>
    </location>
</feature>
<evidence type="ECO:0000256" key="3">
    <source>
        <dbReference type="ARBA" id="ARBA00010418"/>
    </source>
</evidence>
<dbReference type="InterPro" id="IPR011013">
    <property type="entry name" value="Gal_mutarotase_sf_dom"/>
</dbReference>
<name>A0AAD2GTJ0_9AGAR</name>
<evidence type="ECO:0000259" key="12">
    <source>
        <dbReference type="Pfam" id="PF14686"/>
    </source>
</evidence>
<comment type="caution">
    <text evidence="13">The sequence shown here is derived from an EMBL/GenBank/DDBJ whole genome shotgun (WGS) entry which is preliminary data.</text>
</comment>
<dbReference type="SUPFAM" id="SSF49452">
    <property type="entry name" value="Starch-binding domain-like"/>
    <property type="match status" value="1"/>
</dbReference>
<dbReference type="CDD" id="cd10316">
    <property type="entry name" value="RGL4_M"/>
    <property type="match status" value="1"/>
</dbReference>
<dbReference type="GO" id="GO:0000272">
    <property type="term" value="P:polysaccharide catabolic process"/>
    <property type="evidence" value="ECO:0007669"/>
    <property type="project" value="UniProtKB-KW"/>
</dbReference>
<gene>
    <name evidence="13" type="ORF">MYCIT1_LOCUS2773</name>
</gene>
<evidence type="ECO:0000256" key="10">
    <source>
        <dbReference type="SAM" id="SignalP"/>
    </source>
</evidence>
<dbReference type="InterPro" id="IPR008979">
    <property type="entry name" value="Galactose-bd-like_sf"/>
</dbReference>
<dbReference type="InterPro" id="IPR051850">
    <property type="entry name" value="Polysacch_Lyase_4"/>
</dbReference>
<dbReference type="Pfam" id="PF14683">
    <property type="entry name" value="CBM-like"/>
    <property type="match status" value="1"/>
</dbReference>
<dbReference type="CDD" id="cd10320">
    <property type="entry name" value="RGL4_N"/>
    <property type="match status" value="1"/>
</dbReference>
<dbReference type="Gene3D" id="2.70.98.10">
    <property type="match status" value="1"/>
</dbReference>
<dbReference type="Proteomes" id="UP001295794">
    <property type="component" value="Unassembled WGS sequence"/>
</dbReference>
<evidence type="ECO:0000256" key="9">
    <source>
        <dbReference type="ARBA" id="ARBA00023326"/>
    </source>
</evidence>
<feature type="chain" id="PRO_5042062740" description="rhamnogalacturonan endolyase" evidence="10">
    <location>
        <begin position="17"/>
        <end position="569"/>
    </location>
</feature>
<comment type="subcellular location">
    <subcellularLocation>
        <location evidence="2">Secreted</location>
    </subcellularLocation>
</comment>
<evidence type="ECO:0000313" key="13">
    <source>
        <dbReference type="EMBL" id="CAK5263341.1"/>
    </source>
</evidence>
<dbReference type="InterPro" id="IPR029413">
    <property type="entry name" value="RG-lyase_II"/>
</dbReference>
<dbReference type="EMBL" id="CAVNYO010000039">
    <property type="protein sequence ID" value="CAK5263341.1"/>
    <property type="molecule type" value="Genomic_DNA"/>
</dbReference>
<keyword evidence="9" id="KW-0624">Polysaccharide degradation</keyword>
<evidence type="ECO:0000256" key="8">
    <source>
        <dbReference type="ARBA" id="ARBA00023277"/>
    </source>
</evidence>
<feature type="signal peptide" evidence="10">
    <location>
        <begin position="1"/>
        <end position="16"/>
    </location>
</feature>
<sequence length="569" mass="62941">MLRVLVVVSLAAAVIAKGPFLKQTANQTWIFGNDLWNVTQGPFYATQLYSDLVPGVDLVGTAVGHYAGIDGENNLEWTSATIVAEGADYIDISFSATQGDFHWVVFDDLRGAYQYFVGKDLPYLEIFRSLWRLNPNLFLNGRTNIKDGPLPPFYLYSANNSVKVQDETWELPNGTFITKYDWSNFVRDRDYYGIYGPGLVGSWFIHPSSEYHSGSQLSQTLTVHRESSTGDSVQLNVVQDTSHFRVGNQTLPQGKTWGPWLWYLNNGSLPDVVQQREKEVGAFPYSWYEDAAYRSRGSVAGRLRLSDGRIGGGASVFLGDPDTSIRPLVQGAKYYYTVTAGGDGAFSFQNVRTGQYGLYVWADGGSLADVYTNVTIAPISILEGQLTDLGVLEWALPAARTSIFRLGDFDKKSLGFKNSGWPYQHGITDLSPANLTFTVGASSAGEDWFYAMSALGTWTIQFQIDAADLAKYGAGGKALLSISLASYSQSTALNIDVNGHLLGSLSKDDLSSDPSLYRSSRISGEWHFFQYDIDPSQLVEGTNTIGFTVTRYVQWRGLMWDAIFLEWQG</sequence>
<evidence type="ECO:0000256" key="1">
    <source>
        <dbReference type="ARBA" id="ARBA00001324"/>
    </source>
</evidence>
<evidence type="ECO:0000259" key="11">
    <source>
        <dbReference type="Pfam" id="PF14683"/>
    </source>
</evidence>
<dbReference type="GO" id="GO:0030246">
    <property type="term" value="F:carbohydrate binding"/>
    <property type="evidence" value="ECO:0007669"/>
    <property type="project" value="InterPro"/>
</dbReference>
<comment type="catalytic activity">
    <reaction evidence="1">
        <text>Endotype eliminative cleavage of L-alpha-rhamnopyranosyl-(1-&gt;4)-alpha-D-galactopyranosyluronic acid bonds of rhamnogalacturonan I domains in ramified hairy regions of pectin leaving L-rhamnopyranose at the reducing end and 4-deoxy-4,5-unsaturated D-galactopyranosyluronic acid at the non-reducing end.</text>
        <dbReference type="EC" id="4.2.2.23"/>
    </reaction>
</comment>
<dbReference type="Gene3D" id="2.60.40.1120">
    <property type="entry name" value="Carboxypeptidase-like, regulatory domain"/>
    <property type="match status" value="1"/>
</dbReference>
<keyword evidence="5" id="KW-0964">Secreted</keyword>
<reference evidence="13" key="1">
    <citation type="submission" date="2023-11" db="EMBL/GenBank/DDBJ databases">
        <authorList>
            <person name="De Vega J J."/>
            <person name="De Vega J J."/>
        </authorList>
    </citation>
    <scope>NUCLEOTIDE SEQUENCE</scope>
</reference>
<keyword evidence="6 10" id="KW-0732">Signal</keyword>
<feature type="domain" description="Rhamnogalacturonan lyase" evidence="11">
    <location>
        <begin position="403"/>
        <end position="564"/>
    </location>
</feature>
<evidence type="ECO:0000256" key="2">
    <source>
        <dbReference type="ARBA" id="ARBA00004613"/>
    </source>
</evidence>
<dbReference type="GO" id="GO:0102210">
    <property type="term" value="F:rhamnogalacturonan endolyase activity"/>
    <property type="evidence" value="ECO:0007669"/>
    <property type="project" value="UniProtKB-EC"/>
</dbReference>
<dbReference type="SUPFAM" id="SSF49785">
    <property type="entry name" value="Galactose-binding domain-like"/>
    <property type="match status" value="1"/>
</dbReference>
<proteinExistence type="inferred from homology"/>
<dbReference type="SUPFAM" id="SSF74650">
    <property type="entry name" value="Galactose mutarotase-like"/>
    <property type="match status" value="1"/>
</dbReference>
<keyword evidence="14" id="KW-1185">Reference proteome</keyword>
<dbReference type="InterPro" id="IPR013784">
    <property type="entry name" value="Carb-bd-like_fold"/>
</dbReference>
<dbReference type="InterPro" id="IPR014718">
    <property type="entry name" value="GH-type_carb-bd"/>
</dbReference>
<evidence type="ECO:0000256" key="5">
    <source>
        <dbReference type="ARBA" id="ARBA00022525"/>
    </source>
</evidence>
<evidence type="ECO:0000256" key="6">
    <source>
        <dbReference type="ARBA" id="ARBA00022729"/>
    </source>
</evidence>
<dbReference type="GO" id="GO:0005576">
    <property type="term" value="C:extracellular region"/>
    <property type="evidence" value="ECO:0007669"/>
    <property type="project" value="UniProtKB-SubCell"/>
</dbReference>
<evidence type="ECO:0000313" key="14">
    <source>
        <dbReference type="Proteomes" id="UP001295794"/>
    </source>
</evidence>
<dbReference type="PANTHER" id="PTHR32018:SF1">
    <property type="entry name" value="RHAMNOGALACTURONAN ENDOLYASE"/>
    <property type="match status" value="1"/>
</dbReference>
<dbReference type="PANTHER" id="PTHR32018">
    <property type="entry name" value="RHAMNOGALACTURONATE LYASE FAMILY PROTEIN"/>
    <property type="match status" value="1"/>
</dbReference>
<comment type="similarity">
    <text evidence="3">Belongs to the polysaccharide lyase 4 family.</text>
</comment>
<accession>A0AAD2GTJ0</accession>
<evidence type="ECO:0000256" key="7">
    <source>
        <dbReference type="ARBA" id="ARBA00023239"/>
    </source>
</evidence>
<dbReference type="AlphaFoldDB" id="A0AAD2GTJ0"/>
<dbReference type="Gene3D" id="2.60.120.260">
    <property type="entry name" value="Galactose-binding domain-like"/>
    <property type="match status" value="1"/>
</dbReference>
<keyword evidence="7" id="KW-0456">Lyase</keyword>
<dbReference type="EC" id="4.2.2.23" evidence="4"/>
<dbReference type="Pfam" id="PF14686">
    <property type="entry name" value="fn3_3"/>
    <property type="match status" value="1"/>
</dbReference>
<protein>
    <recommendedName>
        <fullName evidence="4">rhamnogalacturonan endolyase</fullName>
        <ecNumber evidence="4">4.2.2.23</ecNumber>
    </recommendedName>
</protein>